<comment type="cofactor">
    <cofactor evidence="2">
        <name>a divalent metal cation</name>
        <dbReference type="ChEBI" id="CHEBI:60240"/>
    </cofactor>
</comment>
<dbReference type="GO" id="GO:0110155">
    <property type="term" value="P:NAD-cap decapping"/>
    <property type="evidence" value="ECO:0007669"/>
    <property type="project" value="TreeGrafter"/>
</dbReference>
<keyword evidence="2" id="KW-0540">Nuclease</keyword>
<dbReference type="Proteomes" id="UP000015104">
    <property type="component" value="Unassembled WGS sequence"/>
</dbReference>
<keyword evidence="5" id="KW-1185">Reference proteome</keyword>
<dbReference type="InterPro" id="IPR039039">
    <property type="entry name" value="RAI1-like_fam"/>
</dbReference>
<organism evidence="4 5">
    <name type="scientific">Tetranychus urticae</name>
    <name type="common">Two-spotted spider mite</name>
    <dbReference type="NCBI Taxonomy" id="32264"/>
    <lineage>
        <taxon>Eukaryota</taxon>
        <taxon>Metazoa</taxon>
        <taxon>Ecdysozoa</taxon>
        <taxon>Arthropoda</taxon>
        <taxon>Chelicerata</taxon>
        <taxon>Arachnida</taxon>
        <taxon>Acari</taxon>
        <taxon>Acariformes</taxon>
        <taxon>Trombidiformes</taxon>
        <taxon>Prostigmata</taxon>
        <taxon>Eleutherengona</taxon>
        <taxon>Raphignathae</taxon>
        <taxon>Tetranychoidea</taxon>
        <taxon>Tetranychidae</taxon>
        <taxon>Tetranychus</taxon>
    </lineage>
</organism>
<accession>T1KUE1</accession>
<dbReference type="GO" id="GO:0003723">
    <property type="term" value="F:RNA binding"/>
    <property type="evidence" value="ECO:0007669"/>
    <property type="project" value="UniProtKB-KW"/>
</dbReference>
<dbReference type="GO" id="GO:0005829">
    <property type="term" value="C:cytosol"/>
    <property type="evidence" value="ECO:0007669"/>
    <property type="project" value="TreeGrafter"/>
</dbReference>
<dbReference type="Pfam" id="PF08652">
    <property type="entry name" value="RAI1"/>
    <property type="match status" value="1"/>
</dbReference>
<reference evidence="5" key="1">
    <citation type="submission" date="2011-08" db="EMBL/GenBank/DDBJ databases">
        <authorList>
            <person name="Rombauts S."/>
        </authorList>
    </citation>
    <scope>NUCLEOTIDE SEQUENCE</scope>
    <source>
        <strain evidence="5">London</strain>
    </source>
</reference>
<evidence type="ECO:0000256" key="2">
    <source>
        <dbReference type="RuleBase" id="RU367113"/>
    </source>
</evidence>
<dbReference type="GO" id="GO:0034353">
    <property type="term" value="F:mRNA 5'-diphosphatase activity"/>
    <property type="evidence" value="ECO:0007669"/>
    <property type="project" value="TreeGrafter"/>
</dbReference>
<dbReference type="InterPro" id="IPR013961">
    <property type="entry name" value="RAI1"/>
</dbReference>
<dbReference type="GO" id="GO:0005634">
    <property type="term" value="C:nucleus"/>
    <property type="evidence" value="ECO:0007669"/>
    <property type="project" value="UniProtKB-SubCell"/>
</dbReference>
<proteinExistence type="inferred from homology"/>
<dbReference type="EnsemblMetazoa" id="tetur21g03110.1">
    <property type="protein sequence ID" value="tetur21g03110.1"/>
    <property type="gene ID" value="tetur21g03110"/>
</dbReference>
<dbReference type="AlphaFoldDB" id="T1KUE1"/>
<dbReference type="PANTHER" id="PTHR12395">
    <property type="entry name" value="DOM-3 RELATED"/>
    <property type="match status" value="1"/>
</dbReference>
<keyword evidence="2" id="KW-0694">RNA-binding</keyword>
<keyword evidence="2" id="KW-0539">Nucleus</keyword>
<dbReference type="GO" id="GO:0004518">
    <property type="term" value="F:nuclease activity"/>
    <property type="evidence" value="ECO:0007669"/>
    <property type="project" value="UniProtKB-KW"/>
</dbReference>
<dbReference type="GO" id="GO:0000956">
    <property type="term" value="P:nuclear-transcribed mRNA catabolic process"/>
    <property type="evidence" value="ECO:0007669"/>
    <property type="project" value="TreeGrafter"/>
</dbReference>
<comment type="subcellular location">
    <subcellularLocation>
        <location evidence="2">Nucleus</location>
    </subcellularLocation>
</comment>
<comment type="function">
    <text evidence="2">Decapping enzyme for NAD-capped RNAs: specifically hydrolyzes the nicotinamide adenine dinucleotide (NAD) cap from a subset of RNAs by removing the entire NAD moiety from the 5'-end of an NAD-capped RNA.</text>
</comment>
<comment type="similarity">
    <text evidence="1 2">Belongs to the DXO/Dom3Z family.</text>
</comment>
<name>T1KUE1_TETUR</name>
<dbReference type="GO" id="GO:0046872">
    <property type="term" value="F:metal ion binding"/>
    <property type="evidence" value="ECO:0007669"/>
    <property type="project" value="UniProtKB-KW"/>
</dbReference>
<feature type="domain" description="RAI1-like" evidence="3">
    <location>
        <begin position="10"/>
        <end position="165"/>
    </location>
</feature>
<protein>
    <recommendedName>
        <fullName evidence="2">Decapping nuclease</fullName>
        <ecNumber evidence="2">3.6.1.-</ecNumber>
    </recommendedName>
</protein>
<dbReference type="HOGENOM" id="CLU_1206155_0_0_1"/>
<dbReference type="PANTHER" id="PTHR12395:SF9">
    <property type="entry name" value="DECAPPING AND EXORIBONUCLEASE PROTEIN"/>
    <property type="match status" value="1"/>
</dbReference>
<keyword evidence="2" id="KW-0547">Nucleotide-binding</keyword>
<evidence type="ECO:0000313" key="4">
    <source>
        <dbReference type="EnsemblMetazoa" id="tetur21g03110.1"/>
    </source>
</evidence>
<reference evidence="4" key="2">
    <citation type="submission" date="2015-06" db="UniProtKB">
        <authorList>
            <consortium name="EnsemblMetazoa"/>
        </authorList>
    </citation>
    <scope>IDENTIFICATION</scope>
</reference>
<keyword evidence="2" id="KW-0479">Metal-binding</keyword>
<evidence type="ECO:0000256" key="1">
    <source>
        <dbReference type="ARBA" id="ARBA00006562"/>
    </source>
</evidence>
<evidence type="ECO:0000313" key="5">
    <source>
        <dbReference type="Proteomes" id="UP000015104"/>
    </source>
</evidence>
<dbReference type="GO" id="GO:0000166">
    <property type="term" value="F:nucleotide binding"/>
    <property type="evidence" value="ECO:0007669"/>
    <property type="project" value="UniProtKB-KW"/>
</dbReference>
<dbReference type="EMBL" id="CAEY01000555">
    <property type="status" value="NOT_ANNOTATED_CDS"/>
    <property type="molecule type" value="Genomic_DNA"/>
</dbReference>
<sequence length="230" mass="26520">MHLDNVVLEAPKRLGSFSCYDNNNGSVYCPDKSSLRYLDLPNPVNVDCLQGYDSNVKYGHVISRDMLLLRWVLDNEETMKKFPSDFIVNNGLIKDMNVKCNDNDWNLSAIKIKGKIVLNRNETIEVKEKIARQSERDNQATYAAFNLQRLITKNKNCPKCSSGKENDSLYGVFHLDNIESFMLDGNEICFDQKVQFSKIQLSVDPVFKKHRRLSLMLWNPLFAVSVNRIF</sequence>
<evidence type="ECO:0000259" key="3">
    <source>
        <dbReference type="Pfam" id="PF08652"/>
    </source>
</evidence>
<dbReference type="EC" id="3.6.1.-" evidence="2"/>
<keyword evidence="2" id="KW-0378">Hydrolase</keyword>